<keyword evidence="1" id="KW-0677">Repeat</keyword>
<feature type="region of interest" description="Disordered" evidence="4">
    <location>
        <begin position="322"/>
        <end position="434"/>
    </location>
</feature>
<sequence length="1087" mass="117402">MRLAIVATPALLPDQRPAPGALDGDLIRARLPLSDTGFRVIDLDPSRDLAEQLDQLFDDLAASGALGSEGSSPPLVLFYASTSVALSTEGELFLCVDPANPGVGDALADIAAVFTERVRGRVLFLIECHHAPAAGDPFVSTAVVDAAKQAVTAHHPSISLLVAAHALDAAQADMPSAFTRAFVEELDNGDPDLGLTAGAIYARIQESGRLTGIVPGTAWARGNGAFPVLGAGLDLAALDEDEDVRGSTRASGSTEAPASIEELGSMEAPGSIEVSGSTDAREEPSPAARMPSSAPPPPRSVRAPDPSRISVLLDEDPVALEALPPSVRAPDPSRISVLLDDEPVAAEPAPPIPPPRDSAASVQSYPPPRRSHPPSQTPPPPLRSYPPIRSYPPGRSYPPPAGGVSKSQVFGSAGESGPPPGWSAPPVASPYGPAEDYLSEAERLAGENDLDGALTEYKKALAVLGLGQKRERADVHVRIASLRWQQERPREAVAAFEKALQIVPEYRPALEALITLNVEQADWRGLQAAEERLLTSIEGDDERFQLLTRFAQRWQDLAGDEERARCAYENARALRPDDLEVLRALRRLYESARADKETIAVRQRIAEATQEPSEKAREYFELGKVLLEERGDEERGIRMLELALESDPSLLEPLALMARLFAERQEWGQLELAYRQMLGRIARIPSRSVRAEVHWELSRRLGLLYRDHLEDPTSALAAFEGALEAKPHDLPTLYVAAEMARAAARPDRAAEHLAAAAVQDPADAGLYHQLFELYQKLRRPDQAWAAASVTTDLGVAETRERFIFEEHRPDGIPRFTSALRQTSWPLLCAADRDHEVEAVLTVIADAAIEAKIAQRTESGTLTQLDSRARQDLQLSTVSAVRSFAWASHLLGIDPPAIYLREDASLALVAAIADHPAVIAGAGVLRGRTMTELAFFIGSHLAYHVGPHRLLLYYSSVDELAACFLAAVRLVRPSLSVPLALEPLVRETAPGLEARLDEQAREQLSVAVRAFEEAGAHTDLVHWAGAVERCAARVGYLLSGDLHVAVRLIHDEPTGLLPSEEKIGDLYGFTVSNAFHQLRSELGIAIQP</sequence>
<feature type="repeat" description="TPR" evidence="3">
    <location>
        <begin position="473"/>
        <end position="506"/>
    </location>
</feature>
<accession>A0A0K1ELD2</accession>
<evidence type="ECO:0000256" key="4">
    <source>
        <dbReference type="SAM" id="MobiDB-lite"/>
    </source>
</evidence>
<dbReference type="Pfam" id="PF13181">
    <property type="entry name" value="TPR_8"/>
    <property type="match status" value="1"/>
</dbReference>
<keyword evidence="2 3" id="KW-0802">TPR repeat</keyword>
<dbReference type="AlphaFoldDB" id="A0A0K1ELD2"/>
<dbReference type="InterPro" id="IPR051012">
    <property type="entry name" value="CellSynth/LPSAsmb/PSIAsmb"/>
</dbReference>
<dbReference type="STRING" id="52.CMC5_058980"/>
<dbReference type="PATRIC" id="fig|52.7.peg.6505"/>
<dbReference type="PANTHER" id="PTHR45586:SF1">
    <property type="entry name" value="LIPOPOLYSACCHARIDE ASSEMBLY PROTEIN B"/>
    <property type="match status" value="1"/>
</dbReference>
<evidence type="ECO:0000313" key="6">
    <source>
        <dbReference type="Proteomes" id="UP000067626"/>
    </source>
</evidence>
<gene>
    <name evidence="5" type="ORF">CMC5_058980</name>
</gene>
<feature type="region of interest" description="Disordered" evidence="4">
    <location>
        <begin position="244"/>
        <end position="305"/>
    </location>
</feature>
<dbReference type="PANTHER" id="PTHR45586">
    <property type="entry name" value="TPR REPEAT-CONTAINING PROTEIN PA4667"/>
    <property type="match status" value="1"/>
</dbReference>
<dbReference type="InterPro" id="IPR019734">
    <property type="entry name" value="TPR_rpt"/>
</dbReference>
<dbReference type="EMBL" id="CP012159">
    <property type="protein sequence ID" value="AKT41689.1"/>
    <property type="molecule type" value="Genomic_DNA"/>
</dbReference>
<protein>
    <recommendedName>
        <fullName evidence="7">Tetratricopeptide repeat protein</fullName>
    </recommendedName>
</protein>
<feature type="compositionally biased region" description="Pro residues" evidence="4">
    <location>
        <begin position="375"/>
        <end position="384"/>
    </location>
</feature>
<evidence type="ECO:0000256" key="1">
    <source>
        <dbReference type="ARBA" id="ARBA00022737"/>
    </source>
</evidence>
<evidence type="ECO:0008006" key="7">
    <source>
        <dbReference type="Google" id="ProtNLM"/>
    </source>
</evidence>
<dbReference type="RefSeq" id="WP_050433432.1">
    <property type="nucleotide sequence ID" value="NZ_CP012159.1"/>
</dbReference>
<organism evidence="5 6">
    <name type="scientific">Chondromyces crocatus</name>
    <dbReference type="NCBI Taxonomy" id="52"/>
    <lineage>
        <taxon>Bacteria</taxon>
        <taxon>Pseudomonadati</taxon>
        <taxon>Myxococcota</taxon>
        <taxon>Polyangia</taxon>
        <taxon>Polyangiales</taxon>
        <taxon>Polyangiaceae</taxon>
        <taxon>Chondromyces</taxon>
    </lineage>
</organism>
<dbReference type="OrthoDB" id="5244639at2"/>
<dbReference type="InterPro" id="IPR011990">
    <property type="entry name" value="TPR-like_helical_dom_sf"/>
</dbReference>
<dbReference type="SMART" id="SM00028">
    <property type="entry name" value="TPR"/>
    <property type="match status" value="3"/>
</dbReference>
<feature type="compositionally biased region" description="Low complexity" evidence="4">
    <location>
        <begin position="385"/>
        <end position="394"/>
    </location>
</feature>
<proteinExistence type="predicted"/>
<name>A0A0K1ELD2_CHOCO</name>
<dbReference type="PROSITE" id="PS50005">
    <property type="entry name" value="TPR"/>
    <property type="match status" value="1"/>
</dbReference>
<dbReference type="Gene3D" id="1.25.40.10">
    <property type="entry name" value="Tetratricopeptide repeat domain"/>
    <property type="match status" value="2"/>
</dbReference>
<reference evidence="5 6" key="1">
    <citation type="submission" date="2015-07" db="EMBL/GenBank/DDBJ databases">
        <title>Genome analysis of myxobacterium Chondromyces crocatus Cm c5 reveals a high potential for natural compound synthesis and the genetic basis for the loss of fruiting body formation.</title>
        <authorList>
            <person name="Zaburannyi N."/>
            <person name="Bunk B."/>
            <person name="Maier J."/>
            <person name="Overmann J."/>
            <person name="Mueller R."/>
        </authorList>
    </citation>
    <scope>NUCLEOTIDE SEQUENCE [LARGE SCALE GENOMIC DNA]</scope>
    <source>
        <strain evidence="5 6">Cm c5</strain>
    </source>
</reference>
<evidence type="ECO:0000256" key="2">
    <source>
        <dbReference type="ARBA" id="ARBA00022803"/>
    </source>
</evidence>
<dbReference type="SUPFAM" id="SSF48452">
    <property type="entry name" value="TPR-like"/>
    <property type="match status" value="1"/>
</dbReference>
<evidence type="ECO:0000256" key="3">
    <source>
        <dbReference type="PROSITE-ProRule" id="PRU00339"/>
    </source>
</evidence>
<dbReference type="KEGG" id="ccro:CMC5_058980"/>
<dbReference type="Proteomes" id="UP000067626">
    <property type="component" value="Chromosome"/>
</dbReference>
<keyword evidence="6" id="KW-1185">Reference proteome</keyword>
<evidence type="ECO:0000313" key="5">
    <source>
        <dbReference type="EMBL" id="AKT41689.1"/>
    </source>
</evidence>